<evidence type="ECO:0000259" key="2">
    <source>
        <dbReference type="Pfam" id="PF03061"/>
    </source>
</evidence>
<dbReference type="EMBL" id="AP025564">
    <property type="protein sequence ID" value="BDE96091.1"/>
    <property type="molecule type" value="Genomic_DNA"/>
</dbReference>
<evidence type="ECO:0000313" key="3">
    <source>
        <dbReference type="EMBL" id="BDE96091.1"/>
    </source>
</evidence>
<dbReference type="InterPro" id="IPR029069">
    <property type="entry name" value="HotDog_dom_sf"/>
</dbReference>
<dbReference type="InterPro" id="IPR003736">
    <property type="entry name" value="PAAI_dom"/>
</dbReference>
<evidence type="ECO:0000256" key="1">
    <source>
        <dbReference type="ARBA" id="ARBA00022801"/>
    </source>
</evidence>
<reference evidence="3 4" key="1">
    <citation type="submission" date="2022-01" db="EMBL/GenBank/DDBJ databases">
        <title>Novel bile acid biosynthetic pathways are enriched in the microbiome of centenarians.</title>
        <authorList>
            <person name="Sato Y."/>
            <person name="Atarashi K."/>
            <person name="Plichta R.D."/>
            <person name="Arai Y."/>
            <person name="Sasajima S."/>
            <person name="Kearney M.S."/>
            <person name="Suda W."/>
            <person name="Takeshita K."/>
            <person name="Sasaki T."/>
            <person name="Okamoto S."/>
            <person name="Skelly N.A."/>
            <person name="Okamura Y."/>
            <person name="Vlamakis H."/>
            <person name="Li Y."/>
            <person name="Tanoue T."/>
            <person name="Takei H."/>
            <person name="Nittono H."/>
            <person name="Narushima S."/>
            <person name="Irie J."/>
            <person name="Itoh H."/>
            <person name="Moriya K."/>
            <person name="Sugiura Y."/>
            <person name="Suematsu M."/>
            <person name="Moritoki N."/>
            <person name="Shibata S."/>
            <person name="Littman R.D."/>
            <person name="Fischbach A.M."/>
            <person name="Uwamino Y."/>
            <person name="Inoue T."/>
            <person name="Honda A."/>
            <person name="Hattori M."/>
            <person name="Murai T."/>
            <person name="Xavier J.R."/>
            <person name="Hirose N."/>
            <person name="Honda K."/>
        </authorList>
    </citation>
    <scope>NUCLEOTIDE SEQUENCE [LARGE SCALE GENOMIC DNA]</scope>
    <source>
        <strain evidence="3 4">CE91-St30</strain>
    </source>
</reference>
<dbReference type="PANTHER" id="PTHR42856">
    <property type="entry name" value="ACYL-COENZYME A THIOESTERASE PAAI"/>
    <property type="match status" value="1"/>
</dbReference>
<accession>A0ABM7WIM7</accession>
<name>A0ABM7WIM7_9ACTN</name>
<gene>
    <name evidence="3" type="ORF">CE91St30_14240</name>
</gene>
<dbReference type="SUPFAM" id="SSF54637">
    <property type="entry name" value="Thioesterase/thiol ester dehydrase-isomerase"/>
    <property type="match status" value="1"/>
</dbReference>
<dbReference type="Gene3D" id="3.10.129.10">
    <property type="entry name" value="Hotdog Thioesterase"/>
    <property type="match status" value="1"/>
</dbReference>
<evidence type="ECO:0000313" key="4">
    <source>
        <dbReference type="Proteomes" id="UP001320544"/>
    </source>
</evidence>
<protein>
    <submittedName>
        <fullName evidence="3">Phenylacetic acid degradation protein</fullName>
    </submittedName>
</protein>
<dbReference type="InterPro" id="IPR006683">
    <property type="entry name" value="Thioestr_dom"/>
</dbReference>
<dbReference type="PANTHER" id="PTHR42856:SF1">
    <property type="entry name" value="ACYL-COENZYME A THIOESTERASE PAAI"/>
    <property type="match status" value="1"/>
</dbReference>
<dbReference type="Proteomes" id="UP001320544">
    <property type="component" value="Chromosome"/>
</dbReference>
<dbReference type="CDD" id="cd03443">
    <property type="entry name" value="PaaI_thioesterase"/>
    <property type="match status" value="1"/>
</dbReference>
<keyword evidence="4" id="KW-1185">Reference proteome</keyword>
<proteinExistence type="predicted"/>
<feature type="domain" description="Thioesterase" evidence="2">
    <location>
        <begin position="61"/>
        <end position="132"/>
    </location>
</feature>
<dbReference type="Pfam" id="PF03061">
    <property type="entry name" value="4HBT"/>
    <property type="match status" value="1"/>
</dbReference>
<organism evidence="3 4">
    <name type="scientific">Raoultibacter timonensis</name>
    <dbReference type="NCBI Taxonomy" id="1907662"/>
    <lineage>
        <taxon>Bacteria</taxon>
        <taxon>Bacillati</taxon>
        <taxon>Actinomycetota</taxon>
        <taxon>Coriobacteriia</taxon>
        <taxon>Eggerthellales</taxon>
        <taxon>Eggerthellaceae</taxon>
        <taxon>Raoultibacter</taxon>
    </lineage>
</organism>
<dbReference type="InterPro" id="IPR052723">
    <property type="entry name" value="Acyl-CoA_thioesterase_PaaI"/>
</dbReference>
<dbReference type="NCBIfam" id="TIGR00369">
    <property type="entry name" value="unchar_dom_1"/>
    <property type="match status" value="1"/>
</dbReference>
<keyword evidence="1" id="KW-0378">Hydrolase</keyword>
<sequence>MSESMSEQAPMVPDGASLEEVRAFFADDRFATQACKAEIVEARKGYAVCACPIETVHRNAMGNVMGGAIFTLADFALAIASNVGEAPTVSVSNSIEFISAAKGSRLIATCTADRSGRSLGFYTVTVEDDLGRCVAKMTATCYR</sequence>